<keyword evidence="7" id="KW-0460">Magnesium</keyword>
<dbReference type="Pfam" id="PF00686">
    <property type="entry name" value="CBM_20"/>
    <property type="match status" value="1"/>
</dbReference>
<dbReference type="Gene3D" id="2.40.50.140">
    <property type="entry name" value="Nucleic acid-binding proteins"/>
    <property type="match status" value="1"/>
</dbReference>
<evidence type="ECO:0000256" key="6">
    <source>
        <dbReference type="ARBA" id="ARBA00022801"/>
    </source>
</evidence>
<dbReference type="GO" id="GO:0003723">
    <property type="term" value="F:RNA binding"/>
    <property type="evidence" value="ECO:0007669"/>
    <property type="project" value="UniProtKB-KW"/>
</dbReference>
<gene>
    <name evidence="12" type="ORF">Fmac_031405</name>
</gene>
<dbReference type="GO" id="GO:0046872">
    <property type="term" value="F:metal ion binding"/>
    <property type="evidence" value="ECO:0007669"/>
    <property type="project" value="UniProtKB-KW"/>
</dbReference>
<dbReference type="SUPFAM" id="SSF49452">
    <property type="entry name" value="Starch-binding domain-like"/>
    <property type="match status" value="1"/>
</dbReference>
<keyword evidence="3" id="KW-0540">Nuclease</keyword>
<reference evidence="12 13" key="1">
    <citation type="submission" date="2024-08" db="EMBL/GenBank/DDBJ databases">
        <title>Insights into the chromosomal genome structure of Flemingia macrophylla.</title>
        <authorList>
            <person name="Ding Y."/>
            <person name="Zhao Y."/>
            <person name="Bi W."/>
            <person name="Wu M."/>
            <person name="Zhao G."/>
            <person name="Gong Y."/>
            <person name="Li W."/>
            <person name="Zhang P."/>
        </authorList>
    </citation>
    <scope>NUCLEOTIDE SEQUENCE [LARGE SCALE GENOMIC DNA]</scope>
    <source>
        <strain evidence="12">DYQJB</strain>
        <tissue evidence="12">Leaf</tissue>
    </source>
</reference>
<keyword evidence="13" id="KW-1185">Reference proteome</keyword>
<evidence type="ECO:0000313" key="13">
    <source>
        <dbReference type="Proteomes" id="UP001603857"/>
    </source>
</evidence>
<protein>
    <recommendedName>
        <fullName evidence="11">CBM20 domain-containing protein</fullName>
    </recommendedName>
</protein>
<dbReference type="EMBL" id="JBGMDY010000011">
    <property type="protein sequence ID" value="KAL2317529.1"/>
    <property type="molecule type" value="Genomic_DNA"/>
</dbReference>
<dbReference type="PANTHER" id="PTHR30001:SF1">
    <property type="entry name" value="RIBONUCLEASE E_G-LIKE PROTEIN, CHLOROPLASTIC"/>
    <property type="match status" value="1"/>
</dbReference>
<proteinExistence type="inferred from homology"/>
<evidence type="ECO:0000256" key="4">
    <source>
        <dbReference type="ARBA" id="ARBA00022723"/>
    </source>
</evidence>
<feature type="region of interest" description="Disordered" evidence="10">
    <location>
        <begin position="909"/>
        <end position="934"/>
    </location>
</feature>
<evidence type="ECO:0000256" key="8">
    <source>
        <dbReference type="ARBA" id="ARBA00022884"/>
    </source>
</evidence>
<dbReference type="PANTHER" id="PTHR30001">
    <property type="entry name" value="RIBONUCLEASE"/>
    <property type="match status" value="1"/>
</dbReference>
<dbReference type="SUPFAM" id="SSF50249">
    <property type="entry name" value="Nucleic acid-binding proteins"/>
    <property type="match status" value="1"/>
</dbReference>
<dbReference type="InterPro" id="IPR012340">
    <property type="entry name" value="NA-bd_OB-fold"/>
</dbReference>
<evidence type="ECO:0000256" key="3">
    <source>
        <dbReference type="ARBA" id="ARBA00022722"/>
    </source>
</evidence>
<keyword evidence="8" id="KW-0694">RNA-binding</keyword>
<keyword evidence="4" id="KW-0479">Metal-binding</keyword>
<dbReference type="GO" id="GO:0004519">
    <property type="term" value="F:endonuclease activity"/>
    <property type="evidence" value="ECO:0007669"/>
    <property type="project" value="UniProtKB-KW"/>
</dbReference>
<keyword evidence="5" id="KW-0255">Endonuclease</keyword>
<feature type="region of interest" description="Disordered" evidence="10">
    <location>
        <begin position="209"/>
        <end position="240"/>
    </location>
</feature>
<evidence type="ECO:0000256" key="7">
    <source>
        <dbReference type="ARBA" id="ARBA00022842"/>
    </source>
</evidence>
<dbReference type="InterPro" id="IPR013784">
    <property type="entry name" value="Carb-bd-like_fold"/>
</dbReference>
<keyword evidence="6" id="KW-0378">Hydrolase</keyword>
<evidence type="ECO:0000256" key="1">
    <source>
        <dbReference type="ARBA" id="ARBA00001946"/>
    </source>
</evidence>
<evidence type="ECO:0000313" key="12">
    <source>
        <dbReference type="EMBL" id="KAL2317529.1"/>
    </source>
</evidence>
<dbReference type="InterPro" id="IPR013783">
    <property type="entry name" value="Ig-like_fold"/>
</dbReference>
<evidence type="ECO:0000256" key="9">
    <source>
        <dbReference type="ARBA" id="ARBA00023436"/>
    </source>
</evidence>
<dbReference type="PROSITE" id="PS51166">
    <property type="entry name" value="CBM20"/>
    <property type="match status" value="1"/>
</dbReference>
<comment type="cofactor">
    <cofactor evidence="1">
        <name>Mg(2+)</name>
        <dbReference type="ChEBI" id="CHEBI:18420"/>
    </cofactor>
</comment>
<organism evidence="12 13">
    <name type="scientific">Flemingia macrophylla</name>
    <dbReference type="NCBI Taxonomy" id="520843"/>
    <lineage>
        <taxon>Eukaryota</taxon>
        <taxon>Viridiplantae</taxon>
        <taxon>Streptophyta</taxon>
        <taxon>Embryophyta</taxon>
        <taxon>Tracheophyta</taxon>
        <taxon>Spermatophyta</taxon>
        <taxon>Magnoliopsida</taxon>
        <taxon>eudicotyledons</taxon>
        <taxon>Gunneridae</taxon>
        <taxon>Pentapetalae</taxon>
        <taxon>rosids</taxon>
        <taxon>fabids</taxon>
        <taxon>Fabales</taxon>
        <taxon>Fabaceae</taxon>
        <taxon>Papilionoideae</taxon>
        <taxon>50 kb inversion clade</taxon>
        <taxon>NPAAA clade</taxon>
        <taxon>indigoferoid/millettioid clade</taxon>
        <taxon>Phaseoleae</taxon>
        <taxon>Flemingia</taxon>
    </lineage>
</organism>
<dbReference type="NCBIfam" id="TIGR00757">
    <property type="entry name" value="RNaseEG"/>
    <property type="match status" value="1"/>
</dbReference>
<evidence type="ECO:0000256" key="2">
    <source>
        <dbReference type="ARBA" id="ARBA00005522"/>
    </source>
</evidence>
<dbReference type="InterPro" id="IPR019307">
    <property type="entry name" value="RNA-bd_AU-1/RNase_E/G"/>
</dbReference>
<dbReference type="InterPro" id="IPR004659">
    <property type="entry name" value="RNase_E/G"/>
</dbReference>
<evidence type="ECO:0000256" key="5">
    <source>
        <dbReference type="ARBA" id="ARBA00022759"/>
    </source>
</evidence>
<dbReference type="AlphaFoldDB" id="A0ABD1L1Z2"/>
<dbReference type="SMART" id="SM01065">
    <property type="entry name" value="CBM_2"/>
    <property type="match status" value="1"/>
</dbReference>
<dbReference type="GO" id="GO:0016787">
    <property type="term" value="F:hydrolase activity"/>
    <property type="evidence" value="ECO:0007669"/>
    <property type="project" value="UniProtKB-KW"/>
</dbReference>
<comment type="caution">
    <text evidence="12">The sequence shown here is derived from an EMBL/GenBank/DDBJ whole genome shotgun (WGS) entry which is preliminary data.</text>
</comment>
<dbReference type="Proteomes" id="UP001603857">
    <property type="component" value="Unassembled WGS sequence"/>
</dbReference>
<feature type="domain" description="CBM20" evidence="11">
    <location>
        <begin position="16"/>
        <end position="125"/>
    </location>
</feature>
<evidence type="ECO:0000256" key="10">
    <source>
        <dbReference type="SAM" id="MobiDB-lite"/>
    </source>
</evidence>
<accession>A0ABD1L1Z2</accession>
<dbReference type="Gene3D" id="2.60.40.10">
    <property type="entry name" value="Immunoglobulins"/>
    <property type="match status" value="1"/>
</dbReference>
<dbReference type="InterPro" id="IPR002044">
    <property type="entry name" value="CBM20"/>
</dbReference>
<dbReference type="FunFam" id="2.60.40.10:FF:001568">
    <property type="entry name" value="Ribonuclease E/G-like protein, chloroplastic"/>
    <property type="match status" value="1"/>
</dbReference>
<name>A0ABD1L1Z2_9FABA</name>
<evidence type="ECO:0000259" key="11">
    <source>
        <dbReference type="PROSITE" id="PS51166"/>
    </source>
</evidence>
<sequence>MIDRSWQFDFSGKPATSVDELCNIIWTVEADLEDGHLLYITGDLAELGCWKPNMAVLMSPTEHSNTWKAEFQIAFGLNFKYNYFITGKSRSSSDILWRPGPAFSLSVPFMVLKDNKIVVRDVWIRSDSQMSSAHEWIPFTEETYLLEEPSISFLGKDEGRIESLLENNVLKFETLGLEDHFYDNEDMVIVNDDDSQSINIFSDNYQPVEEPWLHSSPSIGSKDKMEPTESETGDSDTVKEQEKLVDREQLLLEESSNIMSKDSISTIILINSSICTMQRIAVLEDEKLVELLLEPVKSNVQCDSVYVGVITKLVPHMGGAFVNIGNSRSAFMDIKHNKEPFIFPPFRQRTKKQEIDLKGKNDHVSNFIDVSDGISDTNSEVGCSKSVHNDDDEHEGVDDFYISEVLKENVNGSMVDDEVEADFEDDIEGSDVHTEGETNNSSHLLGVNGSVNSRILQTKDTKRVTHTASGENKWFQARKGTKIVVQVVKEDLGTKGPTLTAYPKLRSRFWVLIARCDKIGVSKKISGVERTRLKVIAKTLQPEGFGLTVRTVAAGHSFEELQKDLEGLLSTWKIIIEHAKSAALAADEGVEGSVPVILHRAMGQTLSVVQDYFNENVKKMVVDSPRTFHEVTTYLQEIAPDLCDRVELYDKKVPLFDEFNIEGEIDNILSKRVPIVNGGSLIIEQTEALVSIDVNGGHGMLGHGNSQQKAILDVNLAAAKQIARELRLRDIGGIIVVDFIDMTDEANKRLVYEEVKKAIERDRSMVKVSELSRHGLMEITRKRVRPSVTFMISEPCACCHATGRVEALETSFSKIEQKICRLLATMDRKADPEKPKSWPKFLLRVDHHMCEYLTSGKKTRLATLSSSLKVWILLKVARGFTRGAFEIKPFTEDKVEKDQHQVAISMLRSSETRTKKPGQNLTIVQVKKSKARGK</sequence>
<dbReference type="Pfam" id="PF10150">
    <property type="entry name" value="RNase_E_G"/>
    <property type="match status" value="1"/>
</dbReference>
<comment type="function">
    <text evidence="9">Involved in intercistronic processing of primary transcripts from chloroplast operons. The endonucleolytic activity of the enzyme depends on the number of phosphates at the 5' end, is inhibited by structured RNA, and preferentially cleaves A/U-rich sequences.</text>
</comment>
<comment type="similarity">
    <text evidence="2">Belongs to the RNase E/G family.</text>
</comment>